<dbReference type="Proteomes" id="UP001281447">
    <property type="component" value="Unassembled WGS sequence"/>
</dbReference>
<evidence type="ECO:0000313" key="3">
    <source>
        <dbReference type="Proteomes" id="UP001281447"/>
    </source>
</evidence>
<dbReference type="SUPFAM" id="SSF55729">
    <property type="entry name" value="Acyl-CoA N-acyltransferases (Nat)"/>
    <property type="match status" value="1"/>
</dbReference>
<gene>
    <name evidence="2" type="ORF">RWE15_11815</name>
</gene>
<evidence type="ECO:0000313" key="2">
    <source>
        <dbReference type="EMBL" id="MDY0394992.1"/>
    </source>
</evidence>
<dbReference type="PROSITE" id="PS51186">
    <property type="entry name" value="GNAT"/>
    <property type="match status" value="1"/>
</dbReference>
<proteinExistence type="predicted"/>
<comment type="caution">
    <text evidence="2">The sequence shown here is derived from an EMBL/GenBank/DDBJ whole genome shotgun (WGS) entry which is preliminary data.</text>
</comment>
<dbReference type="EMBL" id="JAWDIP010000003">
    <property type="protein sequence ID" value="MDY0394992.1"/>
    <property type="molecule type" value="Genomic_DNA"/>
</dbReference>
<dbReference type="RefSeq" id="WP_390355728.1">
    <property type="nucleotide sequence ID" value="NZ_JBHUIZ010000012.1"/>
</dbReference>
<organism evidence="2 3">
    <name type="scientific">Tigheibacillus halophilus</name>
    <dbReference type="NCBI Taxonomy" id="361280"/>
    <lineage>
        <taxon>Bacteria</taxon>
        <taxon>Bacillati</taxon>
        <taxon>Bacillota</taxon>
        <taxon>Bacilli</taxon>
        <taxon>Bacillales</taxon>
        <taxon>Bacillaceae</taxon>
        <taxon>Tigheibacillus</taxon>
    </lineage>
</organism>
<name>A0ABU5C6N3_9BACI</name>
<sequence>MKQTIADGRLRDGQVYTIRYITENDVPALLELQEKVSQSLAISAHLQPLSTAEFSYILSEHGMIAGVFLEEKLIGFRAMLIPEIDEEHLGLDCGISTEELPRVMYSEISCIDPEYRGNHLQTTMGRLLFRLVDRERFHYVCATAAPLNIPSIKDKLKLDMKIVGLKEKYDGKLRYILLKELTDSEQAETVKDQVLAEMADIPGQQKLLLDGYLGVSIIQKNSTWYVCYQK</sequence>
<protein>
    <recommendedName>
        <fullName evidence="1">N-acetyltransferase domain-containing protein</fullName>
    </recommendedName>
</protein>
<dbReference type="InterPro" id="IPR000182">
    <property type="entry name" value="GNAT_dom"/>
</dbReference>
<keyword evidence="3" id="KW-1185">Reference proteome</keyword>
<dbReference type="Gene3D" id="3.40.630.30">
    <property type="match status" value="1"/>
</dbReference>
<dbReference type="InterPro" id="IPR016181">
    <property type="entry name" value="Acyl_CoA_acyltransferase"/>
</dbReference>
<evidence type="ECO:0000259" key="1">
    <source>
        <dbReference type="PROSITE" id="PS51186"/>
    </source>
</evidence>
<feature type="domain" description="N-acetyltransferase" evidence="1">
    <location>
        <begin position="16"/>
        <end position="182"/>
    </location>
</feature>
<accession>A0ABU5C6N3</accession>
<reference evidence="2 3" key="1">
    <citation type="submission" date="2023-10" db="EMBL/GenBank/DDBJ databases">
        <title>Virgibacillus halophilus 5B73C genome.</title>
        <authorList>
            <person name="Miliotis G."/>
            <person name="Sengupta P."/>
            <person name="Hameed A."/>
            <person name="Chuvochina M."/>
            <person name="Mcdonagh F."/>
            <person name="Simpson A.C."/>
            <person name="Singh N.K."/>
            <person name="Rekha P.D."/>
            <person name="Raman K."/>
            <person name="Hugenholtz P."/>
            <person name="Venkateswaran K."/>
        </authorList>
    </citation>
    <scope>NUCLEOTIDE SEQUENCE [LARGE SCALE GENOMIC DNA]</scope>
    <source>
        <strain evidence="2 3">5B73C</strain>
    </source>
</reference>